<keyword evidence="1" id="KW-0677">Repeat</keyword>
<dbReference type="Gene3D" id="1.25.40.20">
    <property type="entry name" value="Ankyrin repeat-containing domain"/>
    <property type="match status" value="1"/>
</dbReference>
<dbReference type="PROSITE" id="PS50088">
    <property type="entry name" value="ANK_REPEAT"/>
    <property type="match status" value="1"/>
</dbReference>
<sequence length="758" mass="86765">MALSSDLVQDMKTVTGKLNDVSDQLDGLEKRAFREWLVRTNPSANHNTACSIYEPETGMWVQRLPEWKEWLNTTGRSCLWIHGIPGAGKTVLFSHLVTLTEHHCRTLDTPRITSVYYYCNHERSHDEASPFLRWLLGQLSNKSNAIPEEIYTLHRGGIEPSLPQLLLCLEQILDCFDVVFVCLDAIDESLPRQELLRVIRDLSTDSRFSKIRLLATSREYLDIERTMHPISTSVSMSNSFVEQDIRIHVSKFLDRSSDIPFKYWDQTLKTEVTTALAEGAQGMFRWAVCQLDLMCRAKLTSPEKIHFALKTLPKTLDETYERIFAAIPDEDQELLRKALCLITFHSETLQQYGDKTPLEVLICLLWGCNLSDFELRTEWLQEIGGCLVRVTKGWSKKAIFVSFAHYTVREYLTSSRILQSHVRYFCLNPLAIVKVLLPVVLKDIPEEAILGENGCHLTPLSRGYFSLVAYSLCFNLKTSSWEEIIQNEKVLWMILLDFFKRPKVRELLGESPIFIGEFQWWAMTERHSDELDSDAVVLLRLVLSGLHTAAEWFLKDKDIETIFQQQVLISVPWKGQLEGKILDVFLEFLARGWVKCDISFLIRKGAGFFDPSPALVSYTRFHWWEAVDPSNSITCSLDILLSQGADTNWTGYVVTALQLAVARKDYGAVKRLLKAGADPNLVGDISAPLPEDEKEREECRKLRGRSPLCILRQQAQSQTDGPWPRGRFMRVHGEVIGKERSEIKNLLRKAGAKSFVKL</sequence>
<dbReference type="AlphaFoldDB" id="A0A8H4KJG9"/>
<keyword evidence="2" id="KW-0040">ANK repeat</keyword>
<dbReference type="Pfam" id="PF00023">
    <property type="entry name" value="Ank"/>
    <property type="match status" value="1"/>
</dbReference>
<feature type="domain" description="Nephrocystin 3-like N-terminal" evidence="3">
    <location>
        <begin position="57"/>
        <end position="218"/>
    </location>
</feature>
<dbReference type="Pfam" id="PF24883">
    <property type="entry name" value="NPHP3_N"/>
    <property type="match status" value="1"/>
</dbReference>
<accession>A0A8H4KJG9</accession>
<dbReference type="PANTHER" id="PTHR10039">
    <property type="entry name" value="AMELOGENIN"/>
    <property type="match status" value="1"/>
</dbReference>
<protein>
    <submittedName>
        <fullName evidence="4">Vegetative incompatibility protein HET-E-1</fullName>
    </submittedName>
</protein>
<evidence type="ECO:0000256" key="2">
    <source>
        <dbReference type="PROSITE-ProRule" id="PRU00023"/>
    </source>
</evidence>
<organism evidence="4 5">
    <name type="scientific">Fusarium austroafricanum</name>
    <dbReference type="NCBI Taxonomy" id="2364996"/>
    <lineage>
        <taxon>Eukaryota</taxon>
        <taxon>Fungi</taxon>
        <taxon>Dikarya</taxon>
        <taxon>Ascomycota</taxon>
        <taxon>Pezizomycotina</taxon>
        <taxon>Sordariomycetes</taxon>
        <taxon>Hypocreomycetidae</taxon>
        <taxon>Hypocreales</taxon>
        <taxon>Nectriaceae</taxon>
        <taxon>Fusarium</taxon>
        <taxon>Fusarium concolor species complex</taxon>
    </lineage>
</organism>
<dbReference type="Gene3D" id="3.40.50.300">
    <property type="entry name" value="P-loop containing nucleotide triphosphate hydrolases"/>
    <property type="match status" value="1"/>
</dbReference>
<name>A0A8H4KJG9_9HYPO</name>
<dbReference type="PANTHER" id="PTHR10039:SF16">
    <property type="entry name" value="GPI INOSITOL-DEACYLASE"/>
    <property type="match status" value="1"/>
</dbReference>
<dbReference type="EMBL" id="JAADJG010000223">
    <property type="protein sequence ID" value="KAF4451265.1"/>
    <property type="molecule type" value="Genomic_DNA"/>
</dbReference>
<reference evidence="4" key="1">
    <citation type="submission" date="2020-01" db="EMBL/GenBank/DDBJ databases">
        <title>Identification and distribution of gene clusters putatively required for synthesis of sphingolipid metabolism inhibitors in phylogenetically diverse species of the filamentous fungus Fusarium.</title>
        <authorList>
            <person name="Kim H.-S."/>
            <person name="Busman M."/>
            <person name="Brown D.W."/>
            <person name="Divon H."/>
            <person name="Uhlig S."/>
            <person name="Proctor R.H."/>
        </authorList>
    </citation>
    <scope>NUCLEOTIDE SEQUENCE</scope>
    <source>
        <strain evidence="4">NRRL 53441</strain>
    </source>
</reference>
<dbReference type="SUPFAM" id="SSF52540">
    <property type="entry name" value="P-loop containing nucleoside triphosphate hydrolases"/>
    <property type="match status" value="1"/>
</dbReference>
<dbReference type="InterPro" id="IPR027417">
    <property type="entry name" value="P-loop_NTPase"/>
</dbReference>
<evidence type="ECO:0000256" key="1">
    <source>
        <dbReference type="ARBA" id="ARBA00022737"/>
    </source>
</evidence>
<comment type="caution">
    <text evidence="4">The sequence shown here is derived from an EMBL/GenBank/DDBJ whole genome shotgun (WGS) entry which is preliminary data.</text>
</comment>
<dbReference type="Proteomes" id="UP000605986">
    <property type="component" value="Unassembled WGS sequence"/>
</dbReference>
<gene>
    <name evidence="4" type="ORF">F53441_5686</name>
</gene>
<keyword evidence="5" id="KW-1185">Reference proteome</keyword>
<feature type="repeat" description="ANK" evidence="2">
    <location>
        <begin position="652"/>
        <end position="684"/>
    </location>
</feature>
<evidence type="ECO:0000259" key="3">
    <source>
        <dbReference type="Pfam" id="PF24883"/>
    </source>
</evidence>
<proteinExistence type="predicted"/>
<dbReference type="InterPro" id="IPR002110">
    <property type="entry name" value="Ankyrin_rpt"/>
</dbReference>
<dbReference type="OrthoDB" id="194358at2759"/>
<dbReference type="InterPro" id="IPR056884">
    <property type="entry name" value="NPHP3-like_N"/>
</dbReference>
<evidence type="ECO:0000313" key="5">
    <source>
        <dbReference type="Proteomes" id="UP000605986"/>
    </source>
</evidence>
<evidence type="ECO:0000313" key="4">
    <source>
        <dbReference type="EMBL" id="KAF4451265.1"/>
    </source>
</evidence>
<dbReference type="InterPro" id="IPR036770">
    <property type="entry name" value="Ankyrin_rpt-contain_sf"/>
</dbReference>
<dbReference type="SUPFAM" id="SSF48403">
    <property type="entry name" value="Ankyrin repeat"/>
    <property type="match status" value="1"/>
</dbReference>